<dbReference type="PATRIC" id="fig|1434117.4.peg.3912"/>
<protein>
    <recommendedName>
        <fullName evidence="3">DUF1805 domain-containing protein</fullName>
    </recommendedName>
</protein>
<reference evidence="1 2" key="1">
    <citation type="submission" date="2014-07" db="EMBL/GenBank/DDBJ databases">
        <title>Methanogenic archaea and the global carbon cycle.</title>
        <authorList>
            <person name="Henriksen J.R."/>
            <person name="Luke J."/>
            <person name="Reinhart S."/>
            <person name="Benedict M.N."/>
            <person name="Youngblut N.D."/>
            <person name="Metcalf M.E."/>
            <person name="Whitaker R.J."/>
            <person name="Metcalf W.W."/>
        </authorList>
    </citation>
    <scope>NUCLEOTIDE SEQUENCE [LARGE SCALE GENOMIC DNA]</scope>
    <source>
        <strain evidence="1 2">WWM610</strain>
    </source>
</reference>
<organism evidence="1 2">
    <name type="scientific">Methanosarcina mazei WWM610</name>
    <dbReference type="NCBI Taxonomy" id="1434117"/>
    <lineage>
        <taxon>Archaea</taxon>
        <taxon>Methanobacteriati</taxon>
        <taxon>Methanobacteriota</taxon>
        <taxon>Stenosarchaea group</taxon>
        <taxon>Methanomicrobia</taxon>
        <taxon>Methanosarcinales</taxon>
        <taxon>Methanosarcinaceae</taxon>
        <taxon>Methanosarcina</taxon>
    </lineage>
</organism>
<proteinExistence type="predicted"/>
<dbReference type="InterPro" id="IPR014931">
    <property type="entry name" value="DUF1805"/>
</dbReference>
<name>A0A0E3LG86_METMZ</name>
<dbReference type="GeneID" id="24852899"/>
<dbReference type="SUPFAM" id="SSF102891">
    <property type="entry name" value="Hypothetical protein Ta1206"/>
    <property type="match status" value="1"/>
</dbReference>
<dbReference type="Gene3D" id="3.30.1980.10">
    <property type="entry name" value="Hypothetical protein YunC"/>
    <property type="match status" value="1"/>
</dbReference>
<evidence type="ECO:0000313" key="1">
    <source>
        <dbReference type="EMBL" id="AKB42086.1"/>
    </source>
</evidence>
<sequence length="95" mass="10315">MLIEQIPLKNGCALGLRFEMQKYPLLVIRAEKGFLMCGYLNVSAAEALGDAAAKVKGVQSFEDMLEATVVEATKFARDLGVEAGMAGREALEKMF</sequence>
<dbReference type="EMBL" id="CP009509">
    <property type="protein sequence ID" value="AKB42086.1"/>
    <property type="molecule type" value="Genomic_DNA"/>
</dbReference>
<dbReference type="RefSeq" id="WP_011033443.1">
    <property type="nucleotide sequence ID" value="NZ_CP009509.1"/>
</dbReference>
<gene>
    <name evidence="1" type="ORF">MSMAW_3095</name>
</gene>
<evidence type="ECO:0000313" key="2">
    <source>
        <dbReference type="Proteomes" id="UP000033058"/>
    </source>
</evidence>
<dbReference type="AlphaFoldDB" id="A0A0E3LG86"/>
<dbReference type="Proteomes" id="UP000033058">
    <property type="component" value="Chromosome"/>
</dbReference>
<dbReference type="HOGENOM" id="CLU_160472_2_0_2"/>
<accession>A0A0E3LG86</accession>
<dbReference type="Pfam" id="PF08827">
    <property type="entry name" value="DUF1805"/>
    <property type="match status" value="1"/>
</dbReference>
<evidence type="ECO:0008006" key="3">
    <source>
        <dbReference type="Google" id="ProtNLM"/>
    </source>
</evidence>
<dbReference type="InterPro" id="IPR036493">
    <property type="entry name" value="YunC_sf"/>
</dbReference>